<sequence>MIRSPWLGLVALCAPMLIVSMDVSVLFFAVPYISEDLAPSPEQQLWIFDVYGFVLAGLLLSMGALADRFGHRRVLLLGATAFGIASVIAAYATSAEMLIGARAVLAVAGATLMPSTLALIRRLFDDEGDRTKAVAAWNAVMTGGVAVGPIISGVLLEQFWWGSVFLINVPVMVVLLVVAPILLPADTGDRSRRVDLLSSLFVLASLLPIIQGIKTLAAHGFSVERTALIVIGLSFGAAFVARQRRLEHPLVDLQLFANRRLSASIWINVVSMFGLMGNAVMMTQYLQSVLGYSPLQAALWSLAPSVVVGAVAPTSAVLAARVGRPPVMVGGLLVGACGYFVLAAATGTDTLVTVLIGATLLAGGIVSTTTMVADHVVSVAPADRAGASAALLETSSELGGALGIALLGSLLNLIYRRTVDQGVVTGAAARESLAGAIADRGSAADVIDAARSAFVSGLSGAALVAGLVLVLTAIGAMWALRGDTAPAMMDRWASSTSSGTARREHRHTEPEPGLRHKGD</sequence>
<keyword evidence="11" id="KW-1185">Reference proteome</keyword>
<dbReference type="InterPro" id="IPR011701">
    <property type="entry name" value="MFS"/>
</dbReference>
<dbReference type="PANTHER" id="PTHR42718">
    <property type="entry name" value="MAJOR FACILITATOR SUPERFAMILY MULTIDRUG TRANSPORTER MFSC"/>
    <property type="match status" value="1"/>
</dbReference>
<dbReference type="PANTHER" id="PTHR42718:SF47">
    <property type="entry name" value="METHYL VIOLOGEN RESISTANCE PROTEIN SMVA"/>
    <property type="match status" value="1"/>
</dbReference>
<comment type="subcellular location">
    <subcellularLocation>
        <location evidence="1">Cell membrane</location>
        <topology evidence="1">Multi-pass membrane protein</topology>
    </subcellularLocation>
</comment>
<evidence type="ECO:0000259" key="9">
    <source>
        <dbReference type="PROSITE" id="PS50850"/>
    </source>
</evidence>
<keyword evidence="4 8" id="KW-0812">Transmembrane</keyword>
<keyword evidence="2" id="KW-0813">Transport</keyword>
<feature type="transmembrane region" description="Helical" evidence="8">
    <location>
        <begin position="225"/>
        <end position="242"/>
    </location>
</feature>
<name>A0A1N7HDJ6_9NOCA</name>
<dbReference type="CDD" id="cd17321">
    <property type="entry name" value="MFS_MMR_MDR_like"/>
    <property type="match status" value="1"/>
</dbReference>
<feature type="region of interest" description="Disordered" evidence="7">
    <location>
        <begin position="491"/>
        <end position="519"/>
    </location>
</feature>
<dbReference type="InterPro" id="IPR036259">
    <property type="entry name" value="MFS_trans_sf"/>
</dbReference>
<accession>A0A1N7HDJ6</accession>
<feature type="domain" description="Major facilitator superfamily (MFS) profile" evidence="9">
    <location>
        <begin position="8"/>
        <end position="484"/>
    </location>
</feature>
<evidence type="ECO:0000256" key="3">
    <source>
        <dbReference type="ARBA" id="ARBA00022475"/>
    </source>
</evidence>
<evidence type="ECO:0000313" key="11">
    <source>
        <dbReference type="Proteomes" id="UP000186218"/>
    </source>
</evidence>
<dbReference type="SUPFAM" id="SSF103473">
    <property type="entry name" value="MFS general substrate transporter"/>
    <property type="match status" value="1"/>
</dbReference>
<feature type="transmembrane region" description="Helical" evidence="8">
    <location>
        <begin position="7"/>
        <end position="33"/>
    </location>
</feature>
<feature type="transmembrane region" description="Helical" evidence="8">
    <location>
        <begin position="160"/>
        <end position="182"/>
    </location>
</feature>
<feature type="transmembrane region" description="Helical" evidence="8">
    <location>
        <begin position="74"/>
        <end position="93"/>
    </location>
</feature>
<evidence type="ECO:0000256" key="6">
    <source>
        <dbReference type="ARBA" id="ARBA00023136"/>
    </source>
</evidence>
<dbReference type="STRING" id="1344003.SAMN05445060_4016"/>
<dbReference type="InterPro" id="IPR020846">
    <property type="entry name" value="MFS_dom"/>
</dbReference>
<keyword evidence="6 8" id="KW-0472">Membrane</keyword>
<dbReference type="GO" id="GO:0005886">
    <property type="term" value="C:plasma membrane"/>
    <property type="evidence" value="ECO:0007669"/>
    <property type="project" value="UniProtKB-SubCell"/>
</dbReference>
<evidence type="ECO:0000313" key="10">
    <source>
        <dbReference type="EMBL" id="SIS22758.1"/>
    </source>
</evidence>
<organism evidence="10 11">
    <name type="scientific">Williamsia sterculiae</name>
    <dbReference type="NCBI Taxonomy" id="1344003"/>
    <lineage>
        <taxon>Bacteria</taxon>
        <taxon>Bacillati</taxon>
        <taxon>Actinomycetota</taxon>
        <taxon>Actinomycetes</taxon>
        <taxon>Mycobacteriales</taxon>
        <taxon>Nocardiaceae</taxon>
        <taxon>Williamsia</taxon>
    </lineage>
</organism>
<feature type="transmembrane region" description="Helical" evidence="8">
    <location>
        <begin position="351"/>
        <end position="377"/>
    </location>
</feature>
<feature type="transmembrane region" description="Helical" evidence="8">
    <location>
        <begin position="263"/>
        <end position="286"/>
    </location>
</feature>
<feature type="transmembrane region" description="Helical" evidence="8">
    <location>
        <begin position="99"/>
        <end position="121"/>
    </location>
</feature>
<evidence type="ECO:0000256" key="8">
    <source>
        <dbReference type="SAM" id="Phobius"/>
    </source>
</evidence>
<dbReference type="Gene3D" id="1.20.1250.20">
    <property type="entry name" value="MFS general substrate transporter like domains"/>
    <property type="match status" value="1"/>
</dbReference>
<feature type="transmembrane region" description="Helical" evidence="8">
    <location>
        <begin position="133"/>
        <end position="154"/>
    </location>
</feature>
<proteinExistence type="predicted"/>
<feature type="transmembrane region" description="Helical" evidence="8">
    <location>
        <begin position="327"/>
        <end position="345"/>
    </location>
</feature>
<reference evidence="10 11" key="1">
    <citation type="submission" date="2017-01" db="EMBL/GenBank/DDBJ databases">
        <authorList>
            <person name="Mah S.A."/>
            <person name="Swanson W.J."/>
            <person name="Moy G.W."/>
            <person name="Vacquier V.D."/>
        </authorList>
    </citation>
    <scope>NUCLEOTIDE SEQUENCE [LARGE SCALE GENOMIC DNA]</scope>
    <source>
        <strain evidence="10 11">CPCC 203464</strain>
    </source>
</reference>
<dbReference type="Gene3D" id="1.20.1720.10">
    <property type="entry name" value="Multidrug resistance protein D"/>
    <property type="match status" value="1"/>
</dbReference>
<keyword evidence="5 8" id="KW-1133">Transmembrane helix</keyword>
<dbReference type="EMBL" id="FTNT01000015">
    <property type="protein sequence ID" value="SIS22758.1"/>
    <property type="molecule type" value="Genomic_DNA"/>
</dbReference>
<feature type="transmembrane region" description="Helical" evidence="8">
    <location>
        <begin position="45"/>
        <end position="65"/>
    </location>
</feature>
<dbReference type="Proteomes" id="UP000186218">
    <property type="component" value="Unassembled WGS sequence"/>
</dbReference>
<evidence type="ECO:0000256" key="4">
    <source>
        <dbReference type="ARBA" id="ARBA00022692"/>
    </source>
</evidence>
<evidence type="ECO:0000256" key="7">
    <source>
        <dbReference type="SAM" id="MobiDB-lite"/>
    </source>
</evidence>
<dbReference type="GO" id="GO:0022857">
    <property type="term" value="F:transmembrane transporter activity"/>
    <property type="evidence" value="ECO:0007669"/>
    <property type="project" value="InterPro"/>
</dbReference>
<feature type="compositionally biased region" description="Basic and acidic residues" evidence="7">
    <location>
        <begin position="506"/>
        <end position="519"/>
    </location>
</feature>
<dbReference type="Pfam" id="PF07690">
    <property type="entry name" value="MFS_1"/>
    <property type="match status" value="1"/>
</dbReference>
<evidence type="ECO:0000256" key="1">
    <source>
        <dbReference type="ARBA" id="ARBA00004651"/>
    </source>
</evidence>
<gene>
    <name evidence="10" type="ORF">SAMN05445060_4016</name>
</gene>
<dbReference type="AlphaFoldDB" id="A0A1N7HDJ6"/>
<keyword evidence="3" id="KW-1003">Cell membrane</keyword>
<feature type="transmembrane region" description="Helical" evidence="8">
    <location>
        <begin position="194"/>
        <end position="213"/>
    </location>
</feature>
<evidence type="ECO:0000256" key="5">
    <source>
        <dbReference type="ARBA" id="ARBA00022989"/>
    </source>
</evidence>
<dbReference type="PROSITE" id="PS50850">
    <property type="entry name" value="MFS"/>
    <property type="match status" value="1"/>
</dbReference>
<protein>
    <submittedName>
        <fullName evidence="10">MFS transporter, DHA2 family, multidrug resistance protein</fullName>
    </submittedName>
</protein>
<evidence type="ECO:0000256" key="2">
    <source>
        <dbReference type="ARBA" id="ARBA00022448"/>
    </source>
</evidence>
<dbReference type="RefSeq" id="WP_234974513.1">
    <property type="nucleotide sequence ID" value="NZ_FTNT01000015.1"/>
</dbReference>
<feature type="transmembrane region" description="Helical" evidence="8">
    <location>
        <begin position="461"/>
        <end position="480"/>
    </location>
</feature>
<feature type="transmembrane region" description="Helical" evidence="8">
    <location>
        <begin position="298"/>
        <end position="320"/>
    </location>
</feature>